<evidence type="ECO:0000313" key="10">
    <source>
        <dbReference type="Proteomes" id="UP000050515"/>
    </source>
</evidence>
<dbReference type="GeneID" id="84222539"/>
<dbReference type="Pfam" id="PF02913">
    <property type="entry name" value="FAD-oxidase_C"/>
    <property type="match status" value="1"/>
</dbReference>
<dbReference type="PANTHER" id="PTHR42934:SF2">
    <property type="entry name" value="GLYCOLATE OXIDASE SUBUNIT GLCD"/>
    <property type="match status" value="1"/>
</dbReference>
<dbReference type="PANTHER" id="PTHR42934">
    <property type="entry name" value="GLYCOLATE OXIDASE SUBUNIT GLCD"/>
    <property type="match status" value="1"/>
</dbReference>
<dbReference type="InterPro" id="IPR051914">
    <property type="entry name" value="FAD-linked_OxidoTrans_Type4"/>
</dbReference>
<dbReference type="Gene3D" id="3.30.465.10">
    <property type="match status" value="1"/>
</dbReference>
<evidence type="ECO:0000313" key="8">
    <source>
        <dbReference type="EMBL" id="KQB35753.1"/>
    </source>
</evidence>
<dbReference type="OrthoDB" id="26910at2157"/>
<dbReference type="AlphaFoldDB" id="A0A0P9CTG5"/>
<dbReference type="Pfam" id="PF01565">
    <property type="entry name" value="FAD_binding_4"/>
    <property type="match status" value="1"/>
</dbReference>
<dbReference type="SUPFAM" id="SSF55103">
    <property type="entry name" value="FAD-linked oxidases, C-terminal domain"/>
    <property type="match status" value="1"/>
</dbReference>
<organism evidence="7 10">
    <name type="scientific">Acidiplasma aeolicum</name>
    <dbReference type="NCBI Taxonomy" id="507754"/>
    <lineage>
        <taxon>Archaea</taxon>
        <taxon>Methanobacteriati</taxon>
        <taxon>Thermoplasmatota</taxon>
        <taxon>Thermoplasmata</taxon>
        <taxon>Thermoplasmatales</taxon>
        <taxon>Ferroplasmaceae</taxon>
        <taxon>Acidiplasma</taxon>
    </lineage>
</organism>
<dbReference type="Gene3D" id="3.30.70.2740">
    <property type="match status" value="1"/>
</dbReference>
<gene>
    <name evidence="8" type="ORF">AOG54_02800</name>
    <name evidence="7" type="ORF">SE19_06530</name>
</gene>
<dbReference type="Gene3D" id="1.10.45.10">
    <property type="entry name" value="Vanillyl-alcohol Oxidase, Chain A, domain 4"/>
    <property type="match status" value="1"/>
</dbReference>
<dbReference type="FunFam" id="1.10.45.10:FF:000001">
    <property type="entry name" value="D-lactate dehydrogenase mitochondrial"/>
    <property type="match status" value="1"/>
</dbReference>
<sequence>MDNKLLIEKLIDAAGKENVFTDNEHLIIYQRGSIDPLKHMPLAVVKITDEKNISRVIKIANEFNINIIARGGGSSPTGAVVPDDNTLIMDLRPLNKINVSIEDGYVEAYAGATLQEVNEECKKYNFFFPPDPSSVSVSTVGGAINENSGGMRCARYGVVKDWILKLDVVLADGSETTFGEAIYKNRGGFNIIDLIAGSEGTLCIVKKAWLKIIAMPKKIYRIAGFYDNINDAMDAILAIRKLNPLILEFSDYYGIVAANKIRGFSYPETRGGMVLADTDFDESYLEDIKKIMEKNASKIIIPENKDEFNNIFEVRRIAFTAPGILFPGFIDGDVVVPLSKLKDMINFVYKTREKYGVYIATCGHAGDGNLHPQIGGNPDDHENWRNVLLAMDDINIEAVRLGGSISGEHGIGRIKKDLLLKQLKYKKQDETIIIMKNLKKMFDPKNILNRGNFFD</sequence>
<dbReference type="InterPro" id="IPR036318">
    <property type="entry name" value="FAD-bd_PCMH-like_sf"/>
</dbReference>
<dbReference type="FunFam" id="3.30.70.2740:FF:000001">
    <property type="entry name" value="D-lactate dehydrogenase mitochondrial"/>
    <property type="match status" value="1"/>
</dbReference>
<keyword evidence="5" id="KW-0560">Oxidoreductase</keyword>
<dbReference type="InterPro" id="IPR004113">
    <property type="entry name" value="FAD-bd_oxidored_4_C"/>
</dbReference>
<comment type="similarity">
    <text evidence="2">Belongs to the FAD-binding oxidoreductase/transferase type 4 family.</text>
</comment>
<dbReference type="EMBL" id="LKBG01000089">
    <property type="protein sequence ID" value="KQB35753.1"/>
    <property type="molecule type" value="Genomic_DNA"/>
</dbReference>
<evidence type="ECO:0000256" key="2">
    <source>
        <dbReference type="ARBA" id="ARBA00008000"/>
    </source>
</evidence>
<dbReference type="Proteomes" id="UP000050515">
    <property type="component" value="Unassembled WGS sequence"/>
</dbReference>
<dbReference type="PATRIC" id="fig|507754.4.peg.112"/>
<dbReference type="InterPro" id="IPR016166">
    <property type="entry name" value="FAD-bd_PCMH"/>
</dbReference>
<evidence type="ECO:0000256" key="4">
    <source>
        <dbReference type="ARBA" id="ARBA00022827"/>
    </source>
</evidence>
<dbReference type="SUPFAM" id="SSF56176">
    <property type="entry name" value="FAD-binding/transporter-associated domain-like"/>
    <property type="match status" value="1"/>
</dbReference>
<accession>A0A0P9CTG5</accession>
<feature type="domain" description="FAD-binding PCMH-type" evidence="6">
    <location>
        <begin position="37"/>
        <end position="215"/>
    </location>
</feature>
<reference evidence="7 10" key="1">
    <citation type="submission" date="2015-09" db="EMBL/GenBank/DDBJ databases">
        <title>Draft genome sequence of Acidiplasma aeolicum DSM 18409.</title>
        <authorList>
            <person name="Hemp J."/>
        </authorList>
    </citation>
    <scope>NUCLEOTIDE SEQUENCE [LARGE SCALE GENOMIC DNA]</scope>
    <source>
        <strain evidence="7 10">V</strain>
    </source>
</reference>
<dbReference type="PROSITE" id="PS51387">
    <property type="entry name" value="FAD_PCMH"/>
    <property type="match status" value="1"/>
</dbReference>
<evidence type="ECO:0000313" key="9">
    <source>
        <dbReference type="Proteomes" id="UP000050320"/>
    </source>
</evidence>
<dbReference type="InterPro" id="IPR006094">
    <property type="entry name" value="Oxid_FAD_bind_N"/>
</dbReference>
<comment type="caution">
    <text evidence="7">The sequence shown here is derived from an EMBL/GenBank/DDBJ whole genome shotgun (WGS) entry which is preliminary data.</text>
</comment>
<dbReference type="InterPro" id="IPR016169">
    <property type="entry name" value="FAD-bd_PCMH_sub2"/>
</dbReference>
<keyword evidence="3" id="KW-0285">Flavoprotein</keyword>
<keyword evidence="4" id="KW-0274">FAD</keyword>
<dbReference type="RefSeq" id="WP_048101468.1">
    <property type="nucleotide sequence ID" value="NZ_JBBYJF010000016.1"/>
</dbReference>
<evidence type="ECO:0000259" key="6">
    <source>
        <dbReference type="PROSITE" id="PS51387"/>
    </source>
</evidence>
<dbReference type="GO" id="GO:0071949">
    <property type="term" value="F:FAD binding"/>
    <property type="evidence" value="ECO:0007669"/>
    <property type="project" value="InterPro"/>
</dbReference>
<dbReference type="InterPro" id="IPR016171">
    <property type="entry name" value="Vanillyl_alc_oxidase_C-sub2"/>
</dbReference>
<evidence type="ECO:0000256" key="3">
    <source>
        <dbReference type="ARBA" id="ARBA00022630"/>
    </source>
</evidence>
<dbReference type="InterPro" id="IPR016164">
    <property type="entry name" value="FAD-linked_Oxase-like_C"/>
</dbReference>
<protein>
    <recommendedName>
        <fullName evidence="6">FAD-binding PCMH-type domain-containing protein</fullName>
    </recommendedName>
</protein>
<evidence type="ECO:0000256" key="1">
    <source>
        <dbReference type="ARBA" id="ARBA00001974"/>
    </source>
</evidence>
<comment type="cofactor">
    <cofactor evidence="1">
        <name>FAD</name>
        <dbReference type="ChEBI" id="CHEBI:57692"/>
    </cofactor>
</comment>
<evidence type="ECO:0000256" key="5">
    <source>
        <dbReference type="ARBA" id="ARBA00023002"/>
    </source>
</evidence>
<keyword evidence="9" id="KW-1185">Reference proteome</keyword>
<dbReference type="GO" id="GO:0016491">
    <property type="term" value="F:oxidoreductase activity"/>
    <property type="evidence" value="ECO:0007669"/>
    <property type="project" value="UniProtKB-KW"/>
</dbReference>
<evidence type="ECO:0000313" key="7">
    <source>
        <dbReference type="EMBL" id="KPV46208.1"/>
    </source>
</evidence>
<proteinExistence type="inferred from homology"/>
<reference evidence="8 9" key="2">
    <citation type="submission" date="2015-09" db="EMBL/GenBank/DDBJ databases">
        <title>Heavy metals and arsenic resistance mechanisms in polyextremophilic archaea of the family Ferroplasmaceae.</title>
        <authorList>
            <person name="Bulaev A.G."/>
            <person name="Kanygina A.V."/>
        </authorList>
    </citation>
    <scope>NUCLEOTIDE SEQUENCE [LARGE SCALE GENOMIC DNA]</scope>
    <source>
        <strain evidence="8 9">VT</strain>
    </source>
</reference>
<dbReference type="Proteomes" id="UP000050320">
    <property type="component" value="Unassembled WGS sequence"/>
</dbReference>
<name>A0A0P9CTG5_9ARCH</name>
<dbReference type="EMBL" id="LJCQ01000281">
    <property type="protein sequence ID" value="KPV46208.1"/>
    <property type="molecule type" value="Genomic_DNA"/>
</dbReference>